<keyword evidence="1" id="KW-0812">Transmembrane</keyword>
<reference evidence="2" key="1">
    <citation type="submission" date="2020-05" db="EMBL/GenBank/DDBJ databases">
        <authorList>
            <person name="Chiriac C."/>
            <person name="Salcher M."/>
            <person name="Ghai R."/>
            <person name="Kavagutti S V."/>
        </authorList>
    </citation>
    <scope>NUCLEOTIDE SEQUENCE</scope>
</reference>
<accession>A0A6J6ZY12</accession>
<feature type="transmembrane region" description="Helical" evidence="1">
    <location>
        <begin position="20"/>
        <end position="38"/>
    </location>
</feature>
<feature type="transmembrane region" description="Helical" evidence="1">
    <location>
        <begin position="81"/>
        <end position="100"/>
    </location>
</feature>
<name>A0A6J6ZY12_9ZZZZ</name>
<evidence type="ECO:0000313" key="2">
    <source>
        <dbReference type="EMBL" id="CAB4825486.1"/>
    </source>
</evidence>
<dbReference type="EMBL" id="CAFABK010000013">
    <property type="protein sequence ID" value="CAB4825486.1"/>
    <property type="molecule type" value="Genomic_DNA"/>
</dbReference>
<evidence type="ECO:0000256" key="1">
    <source>
        <dbReference type="SAM" id="Phobius"/>
    </source>
</evidence>
<keyword evidence="1" id="KW-0472">Membrane</keyword>
<organism evidence="2">
    <name type="scientific">freshwater metagenome</name>
    <dbReference type="NCBI Taxonomy" id="449393"/>
    <lineage>
        <taxon>unclassified sequences</taxon>
        <taxon>metagenomes</taxon>
        <taxon>ecological metagenomes</taxon>
    </lineage>
</organism>
<feature type="transmembrane region" description="Helical" evidence="1">
    <location>
        <begin position="50"/>
        <end position="69"/>
    </location>
</feature>
<feature type="transmembrane region" description="Helical" evidence="1">
    <location>
        <begin position="112"/>
        <end position="132"/>
    </location>
</feature>
<keyword evidence="1" id="KW-1133">Transmembrane helix</keyword>
<protein>
    <submittedName>
        <fullName evidence="2">Unannotated protein</fullName>
    </submittedName>
</protein>
<sequence length="143" mass="15086">MSSPEQPPVGPATGRGFGRVLIAVYAIFAVAATARSAVQIATKFAEAPLAYLLSALAAVIYLVATVALARGDKTSRRVATISISIELIGVLVVGAASLFFPDAFTVTSVWTGFGSGYGFIPLVLPIVGLWWLRHTRPQSRPKK</sequence>
<proteinExistence type="predicted"/>
<dbReference type="AlphaFoldDB" id="A0A6J6ZY12"/>
<gene>
    <name evidence="2" type="ORF">UFOPK3204_00459</name>
</gene>